<dbReference type="Pfam" id="PF00512">
    <property type="entry name" value="HisKA"/>
    <property type="match status" value="1"/>
</dbReference>
<feature type="transmembrane region" description="Helical" evidence="9">
    <location>
        <begin position="206"/>
        <end position="228"/>
    </location>
</feature>
<comment type="caution">
    <text evidence="11">The sequence shown here is derived from an EMBL/GenBank/DDBJ whole genome shotgun (WGS) entry which is preliminary data.</text>
</comment>
<feature type="transmembrane region" description="Helical" evidence="9">
    <location>
        <begin position="71"/>
        <end position="89"/>
    </location>
</feature>
<dbReference type="PROSITE" id="PS50109">
    <property type="entry name" value="HIS_KIN"/>
    <property type="match status" value="1"/>
</dbReference>
<feature type="transmembrane region" description="Helical" evidence="9">
    <location>
        <begin position="43"/>
        <end position="65"/>
    </location>
</feature>
<proteinExistence type="predicted"/>
<dbReference type="InterPro" id="IPR003594">
    <property type="entry name" value="HATPase_dom"/>
</dbReference>
<gene>
    <name evidence="11" type="ORF">GT019_26835</name>
</gene>
<evidence type="ECO:0000256" key="9">
    <source>
        <dbReference type="SAM" id="Phobius"/>
    </source>
</evidence>
<evidence type="ECO:0000313" key="12">
    <source>
        <dbReference type="Proteomes" id="UP000665561"/>
    </source>
</evidence>
<feature type="transmembrane region" description="Helical" evidence="9">
    <location>
        <begin position="12"/>
        <end position="31"/>
    </location>
</feature>
<keyword evidence="9" id="KW-1133">Transmembrane helix</keyword>
<dbReference type="SUPFAM" id="SSF47384">
    <property type="entry name" value="Homodimeric domain of signal transducing histidine kinase"/>
    <property type="match status" value="1"/>
</dbReference>
<dbReference type="EC" id="2.7.13.3" evidence="2"/>
<dbReference type="InterPro" id="IPR035965">
    <property type="entry name" value="PAS-like_dom_sf"/>
</dbReference>
<keyword evidence="6" id="KW-0418">Kinase</keyword>
<keyword evidence="5" id="KW-0547">Nucleotide-binding</keyword>
<feature type="transmembrane region" description="Helical" evidence="9">
    <location>
        <begin position="134"/>
        <end position="157"/>
    </location>
</feature>
<feature type="transmembrane region" description="Helical" evidence="9">
    <location>
        <begin position="101"/>
        <end position="122"/>
    </location>
</feature>
<evidence type="ECO:0000256" key="6">
    <source>
        <dbReference type="ARBA" id="ARBA00022777"/>
    </source>
</evidence>
<dbReference type="PRINTS" id="PR00344">
    <property type="entry name" value="BCTRLSENSOR"/>
</dbReference>
<dbReference type="RefSeq" id="WP_161746528.1">
    <property type="nucleotide sequence ID" value="NZ_JAAAMV010000028.1"/>
</dbReference>
<dbReference type="Pfam" id="PF00989">
    <property type="entry name" value="PAS"/>
    <property type="match status" value="1"/>
</dbReference>
<dbReference type="SMART" id="SM00387">
    <property type="entry name" value="HATPase_c"/>
    <property type="match status" value="1"/>
</dbReference>
<accession>A0ABW9XXT2</accession>
<dbReference type="InterPro" id="IPR013767">
    <property type="entry name" value="PAS_fold"/>
</dbReference>
<dbReference type="InterPro" id="IPR000014">
    <property type="entry name" value="PAS"/>
</dbReference>
<sequence length="601" mass="67215">MIESLFGDKWMMLALALAIHLFASITIYSMIGQLKRVRAMQHYWLLSGALVYAMGLWVSHFIILLTSNSMIVIDWTIAVKLFGIMACTYGSFRILGSLAPYTLRLFASSLLMAFGANLIVYTSLMGSDAESFGAAPGFVFFTFLFSFVGTAGSFYLFERKPGSMLLPGLLLGISGMIMQLFGLGTLTDVDAGVVLTADRLNDYMQLLSIVLGLATLAIFAFSLVARFVDRRYASMNERYKLLVENSIDMIAVIHDERWEYINRSGLRMFEAAGERDMIGKSIYLHLRPEYHAEMKRMLEPSRQKERQMPIEMDWFTVQGKLLHTEVIESSTKLSGKPVVQVIIRDISERKKNEELLINSEKLYVAGQLAAGIAHEIRNPLTSLKGFLQLIASGRSSKNYYDIMKSELTRIESIVSELLMLSKPQIYELTHQDIRLLMSDTITLLEAQAILHDIVIEANLGEEPLWVHGVENQLKQVFINVIKNAIEVMMDGGSIKVACLRNASGRIVVRIADRGPGITEDQMAKIGQPFYTTKDKGTGLGLMVTYKIVDNHQGTVEVSSCVGEGTTFDIILPYQAPTGAEEANWSKVVPLHRYREDNESAS</sequence>
<feature type="domain" description="Histidine kinase" evidence="10">
    <location>
        <begin position="371"/>
        <end position="575"/>
    </location>
</feature>
<evidence type="ECO:0000256" key="7">
    <source>
        <dbReference type="ARBA" id="ARBA00022840"/>
    </source>
</evidence>
<dbReference type="Pfam" id="PF02518">
    <property type="entry name" value="HATPase_c"/>
    <property type="match status" value="1"/>
</dbReference>
<reference evidence="11 12" key="1">
    <citation type="submission" date="2020-01" db="EMBL/GenBank/DDBJ databases">
        <title>Paenibacillus soybeanensis sp. nov. isolated from the nodules of soybean (Glycine max(L.) Merr).</title>
        <authorList>
            <person name="Wang H."/>
        </authorList>
    </citation>
    <scope>NUCLEOTIDE SEQUENCE [LARGE SCALE GENOMIC DNA]</scope>
    <source>
        <strain evidence="11 12">T1</strain>
    </source>
</reference>
<dbReference type="InterPro" id="IPR036097">
    <property type="entry name" value="HisK_dim/P_sf"/>
</dbReference>
<dbReference type="Gene3D" id="1.10.287.130">
    <property type="match status" value="1"/>
</dbReference>
<keyword evidence="7" id="KW-0067">ATP-binding</keyword>
<name>A0ABW9XXT2_9BACL</name>
<dbReference type="EMBL" id="JAAAMV010000028">
    <property type="protein sequence ID" value="NBD27504.1"/>
    <property type="molecule type" value="Genomic_DNA"/>
</dbReference>
<dbReference type="InterPro" id="IPR004358">
    <property type="entry name" value="Sig_transdc_His_kin-like_C"/>
</dbReference>
<dbReference type="SMART" id="SM00091">
    <property type="entry name" value="PAS"/>
    <property type="match status" value="1"/>
</dbReference>
<dbReference type="PANTHER" id="PTHR43065:SF34">
    <property type="entry name" value="SPORULATION KINASE A"/>
    <property type="match status" value="1"/>
</dbReference>
<evidence type="ECO:0000256" key="4">
    <source>
        <dbReference type="ARBA" id="ARBA00022679"/>
    </source>
</evidence>
<dbReference type="Gene3D" id="3.30.565.10">
    <property type="entry name" value="Histidine kinase-like ATPase, C-terminal domain"/>
    <property type="match status" value="1"/>
</dbReference>
<dbReference type="InterPro" id="IPR003661">
    <property type="entry name" value="HisK_dim/P_dom"/>
</dbReference>
<dbReference type="Gene3D" id="3.30.450.20">
    <property type="entry name" value="PAS domain"/>
    <property type="match status" value="1"/>
</dbReference>
<comment type="catalytic activity">
    <reaction evidence="1">
        <text>ATP + protein L-histidine = ADP + protein N-phospho-L-histidine.</text>
        <dbReference type="EC" id="2.7.13.3"/>
    </reaction>
</comment>
<organism evidence="11 12">
    <name type="scientific">Paenibacillus glycinis</name>
    <dbReference type="NCBI Taxonomy" id="2697035"/>
    <lineage>
        <taxon>Bacteria</taxon>
        <taxon>Bacillati</taxon>
        <taxon>Bacillota</taxon>
        <taxon>Bacilli</taxon>
        <taxon>Bacillales</taxon>
        <taxon>Paenibacillaceae</taxon>
        <taxon>Paenibacillus</taxon>
    </lineage>
</organism>
<evidence type="ECO:0000256" key="8">
    <source>
        <dbReference type="ARBA" id="ARBA00023012"/>
    </source>
</evidence>
<protein>
    <recommendedName>
        <fullName evidence="2">histidine kinase</fullName>
        <ecNumber evidence="2">2.7.13.3</ecNumber>
    </recommendedName>
</protein>
<dbReference type="InterPro" id="IPR036890">
    <property type="entry name" value="HATPase_C_sf"/>
</dbReference>
<dbReference type="CDD" id="cd00075">
    <property type="entry name" value="HATPase"/>
    <property type="match status" value="1"/>
</dbReference>
<keyword evidence="8" id="KW-0902">Two-component regulatory system</keyword>
<evidence type="ECO:0000256" key="2">
    <source>
        <dbReference type="ARBA" id="ARBA00012438"/>
    </source>
</evidence>
<keyword evidence="3" id="KW-0597">Phosphoprotein</keyword>
<keyword evidence="12" id="KW-1185">Reference proteome</keyword>
<evidence type="ECO:0000256" key="1">
    <source>
        <dbReference type="ARBA" id="ARBA00000085"/>
    </source>
</evidence>
<dbReference type="Proteomes" id="UP000665561">
    <property type="component" value="Unassembled WGS sequence"/>
</dbReference>
<dbReference type="SMART" id="SM00388">
    <property type="entry name" value="HisKA"/>
    <property type="match status" value="1"/>
</dbReference>
<keyword evidence="9" id="KW-0472">Membrane</keyword>
<evidence type="ECO:0000259" key="10">
    <source>
        <dbReference type="PROSITE" id="PS50109"/>
    </source>
</evidence>
<evidence type="ECO:0000256" key="3">
    <source>
        <dbReference type="ARBA" id="ARBA00022553"/>
    </source>
</evidence>
<dbReference type="PANTHER" id="PTHR43065">
    <property type="entry name" value="SENSOR HISTIDINE KINASE"/>
    <property type="match status" value="1"/>
</dbReference>
<feature type="transmembrane region" description="Helical" evidence="9">
    <location>
        <begin position="164"/>
        <end position="186"/>
    </location>
</feature>
<evidence type="ECO:0000256" key="5">
    <source>
        <dbReference type="ARBA" id="ARBA00022741"/>
    </source>
</evidence>
<dbReference type="SUPFAM" id="SSF55874">
    <property type="entry name" value="ATPase domain of HSP90 chaperone/DNA topoisomerase II/histidine kinase"/>
    <property type="match status" value="1"/>
</dbReference>
<dbReference type="InterPro" id="IPR005467">
    <property type="entry name" value="His_kinase_dom"/>
</dbReference>
<dbReference type="NCBIfam" id="TIGR00229">
    <property type="entry name" value="sensory_box"/>
    <property type="match status" value="1"/>
</dbReference>
<dbReference type="CDD" id="cd00082">
    <property type="entry name" value="HisKA"/>
    <property type="match status" value="1"/>
</dbReference>
<keyword evidence="9" id="KW-0812">Transmembrane</keyword>
<evidence type="ECO:0000313" key="11">
    <source>
        <dbReference type="EMBL" id="NBD27504.1"/>
    </source>
</evidence>
<dbReference type="CDD" id="cd00130">
    <property type="entry name" value="PAS"/>
    <property type="match status" value="1"/>
</dbReference>
<dbReference type="SUPFAM" id="SSF55785">
    <property type="entry name" value="PYP-like sensor domain (PAS domain)"/>
    <property type="match status" value="1"/>
</dbReference>
<keyword evidence="4" id="KW-0808">Transferase</keyword>